<evidence type="ECO:0000313" key="2">
    <source>
        <dbReference type="Proteomes" id="UP000035963"/>
    </source>
</evidence>
<dbReference type="AlphaFoldDB" id="A0A0J1CYU7"/>
<proteinExistence type="predicted"/>
<dbReference type="InterPro" id="IPR058891">
    <property type="entry name" value="CPPA"/>
</dbReference>
<accession>A0A0J1CYU7</accession>
<evidence type="ECO:0000313" key="1">
    <source>
        <dbReference type="EMBL" id="KLU25694.1"/>
    </source>
</evidence>
<dbReference type="PATRIC" id="fig|908627.4.peg.3003"/>
<dbReference type="Pfam" id="PF25860">
    <property type="entry name" value="CPPA"/>
    <property type="match status" value="1"/>
</dbReference>
<dbReference type="EMBL" id="AEJF01000087">
    <property type="protein sequence ID" value="KLU25694.1"/>
    <property type="molecule type" value="Genomic_DNA"/>
</dbReference>
<gene>
    <name evidence="1" type="ORF">EOS_13475</name>
</gene>
<organism evidence="1 2">
    <name type="scientific">Caballeronia mineralivorans PML1(12)</name>
    <dbReference type="NCBI Taxonomy" id="908627"/>
    <lineage>
        <taxon>Bacteria</taxon>
        <taxon>Pseudomonadati</taxon>
        <taxon>Pseudomonadota</taxon>
        <taxon>Betaproteobacteria</taxon>
        <taxon>Burkholderiales</taxon>
        <taxon>Burkholderiaceae</taxon>
        <taxon>Caballeronia</taxon>
    </lineage>
</organism>
<comment type="caution">
    <text evidence="1">The sequence shown here is derived from an EMBL/GenBank/DDBJ whole genome shotgun (WGS) entry which is preliminary data.</text>
</comment>
<protein>
    <submittedName>
        <fullName evidence="1">Uncharacterized protein</fullName>
    </submittedName>
</protein>
<sequence>MERWVRVQNERDRQVLAWLRGQVGDAAIIAAAQSCAGPGIKPYLSAICRALHVTPPRYAAIRTGAGEVGERHLVSIYQILRGPRSAAHAGR</sequence>
<keyword evidence="2" id="KW-1185">Reference proteome</keyword>
<name>A0A0J1CYU7_9BURK</name>
<dbReference type="Proteomes" id="UP000035963">
    <property type="component" value="Unassembled WGS sequence"/>
</dbReference>
<reference evidence="1 2" key="1">
    <citation type="journal article" date="2015" name="Genome Announc.">
        <title>Draft Genome Sequence of Burkholderia sp. Strain PML1(12), an Ectomycorrhizosphere-Inhabiting Bacterium with Effective Mineral-Weathering Ability.</title>
        <authorList>
            <person name="Uroz S."/>
            <person name="Oger P."/>
        </authorList>
    </citation>
    <scope>NUCLEOTIDE SEQUENCE [LARGE SCALE GENOMIC DNA]</scope>
    <source>
        <strain evidence="2">PML1(12)</strain>
    </source>
</reference>